<comment type="caution">
    <text evidence="1">The sequence shown here is derived from an EMBL/GenBank/DDBJ whole genome shotgun (WGS) entry which is preliminary data.</text>
</comment>
<keyword evidence="2" id="KW-1185">Reference proteome</keyword>
<dbReference type="Proteomes" id="UP000287144">
    <property type="component" value="Unassembled WGS sequence"/>
</dbReference>
<dbReference type="EMBL" id="NKCK01000283">
    <property type="protein sequence ID" value="RSL87167.1"/>
    <property type="molecule type" value="Genomic_DNA"/>
</dbReference>
<protein>
    <submittedName>
        <fullName evidence="1">Uncharacterized protein</fullName>
    </submittedName>
</protein>
<organism evidence="1 2">
    <name type="scientific">Fusarium oligoseptatum</name>
    <dbReference type="NCBI Taxonomy" id="2604345"/>
    <lineage>
        <taxon>Eukaryota</taxon>
        <taxon>Fungi</taxon>
        <taxon>Dikarya</taxon>
        <taxon>Ascomycota</taxon>
        <taxon>Pezizomycotina</taxon>
        <taxon>Sordariomycetes</taxon>
        <taxon>Hypocreomycetidae</taxon>
        <taxon>Hypocreales</taxon>
        <taxon>Nectriaceae</taxon>
        <taxon>Fusarium</taxon>
        <taxon>Fusarium solani species complex</taxon>
    </lineage>
</organism>
<dbReference type="AlphaFoldDB" id="A0A428SBK1"/>
<reference evidence="1 2" key="1">
    <citation type="submission" date="2017-06" db="EMBL/GenBank/DDBJ databases">
        <title>Comparative genomic analysis of Ambrosia Fusariam Clade fungi.</title>
        <authorList>
            <person name="Stajich J.E."/>
            <person name="Carrillo J."/>
            <person name="Kijimoto T."/>
            <person name="Eskalen A."/>
            <person name="O'Donnell K."/>
            <person name="Kasson M."/>
        </authorList>
    </citation>
    <scope>NUCLEOTIDE SEQUENCE [LARGE SCALE GENOMIC DNA]</scope>
    <source>
        <strain evidence="1 2">NRRL62579</strain>
    </source>
</reference>
<gene>
    <name evidence="1" type="ORF">CEP52_015601</name>
</gene>
<proteinExistence type="predicted"/>
<accession>A0A428SBK1</accession>
<evidence type="ECO:0000313" key="2">
    <source>
        <dbReference type="Proteomes" id="UP000287144"/>
    </source>
</evidence>
<sequence length="233" mass="26266">MPTTAPSDDFVLKKVNQFDQQVRALSAEPAKWRYSQETNPFSPSCLGIASFTLLALRVNVTTLQLLHDASIGISQGLKTKLEEFNLPKTWAKYHALLHEKDGVLGKKYLEEISLFFYPRPDPVPSALQPVTYSLAYAHKQQLEKFMSQHLLERLQGLPTWGLDRTTASIRAHYVGDDVVLDIDWSDGDSALPTTIFKGEEWGTVHVKTARQLLIRISPERAGKIIQGIYYPAE</sequence>
<evidence type="ECO:0000313" key="1">
    <source>
        <dbReference type="EMBL" id="RSL87167.1"/>
    </source>
</evidence>
<name>A0A428SBK1_9HYPO</name>